<feature type="compositionally biased region" description="Polar residues" evidence="1">
    <location>
        <begin position="161"/>
        <end position="171"/>
    </location>
</feature>
<feature type="compositionally biased region" description="Pro residues" evidence="1">
    <location>
        <begin position="202"/>
        <end position="218"/>
    </location>
</feature>
<gene>
    <name evidence="2" type="ORF">DB30_04459</name>
</gene>
<dbReference type="RefSeq" id="WP_052549682.1">
    <property type="nucleotide sequence ID" value="NZ_JMCC02000038.1"/>
</dbReference>
<reference evidence="2 3" key="1">
    <citation type="submission" date="2014-12" db="EMBL/GenBank/DDBJ databases">
        <title>Genome assembly of Enhygromyxa salina DSM 15201.</title>
        <authorList>
            <person name="Sharma G."/>
            <person name="Subramanian S."/>
        </authorList>
    </citation>
    <scope>NUCLEOTIDE SEQUENCE [LARGE SCALE GENOMIC DNA]</scope>
    <source>
        <strain evidence="2 3">DSM 15201</strain>
    </source>
</reference>
<proteinExistence type="predicted"/>
<accession>A0A0C2D3W6</accession>
<organism evidence="2 3">
    <name type="scientific">Enhygromyxa salina</name>
    <dbReference type="NCBI Taxonomy" id="215803"/>
    <lineage>
        <taxon>Bacteria</taxon>
        <taxon>Pseudomonadati</taxon>
        <taxon>Myxococcota</taxon>
        <taxon>Polyangia</taxon>
        <taxon>Nannocystales</taxon>
        <taxon>Nannocystaceae</taxon>
        <taxon>Enhygromyxa</taxon>
    </lineage>
</organism>
<name>A0A0C2D3W6_9BACT</name>
<dbReference type="Proteomes" id="UP000031599">
    <property type="component" value="Unassembled WGS sequence"/>
</dbReference>
<sequence length="264" mass="28096">MNNQSIVTEFDEQLSAYFDGELGDGSLDAGDAESLGATLRALVNAETPGDLDSDEELAAKLADLAFMRTMIVGALEHQAERVPEARFEQVWDGFEQALERESRLQEAAEAPPSVWQRLSEWIRPVRLPLAVVGAAGALVLVFARSAGAPNDVGAHDPAVAANSQPSNTQDEPASDAEPTAQARTNPAPAPAPEPVPRVAVAPEPPSPEIAPEMYPQPEPGEAEIRRIEFGGRTGTISQVEGTRGTTTVIWVTEDDGPVDSERSL</sequence>
<evidence type="ECO:0000313" key="3">
    <source>
        <dbReference type="Proteomes" id="UP000031599"/>
    </source>
</evidence>
<dbReference type="AlphaFoldDB" id="A0A0C2D3W6"/>
<dbReference type="EMBL" id="JMCC02000038">
    <property type="protein sequence ID" value="KIG16415.1"/>
    <property type="molecule type" value="Genomic_DNA"/>
</dbReference>
<protein>
    <submittedName>
        <fullName evidence="2">Uncharacterized protein</fullName>
    </submittedName>
</protein>
<evidence type="ECO:0000313" key="2">
    <source>
        <dbReference type="EMBL" id="KIG16415.1"/>
    </source>
</evidence>
<comment type="caution">
    <text evidence="2">The sequence shown here is derived from an EMBL/GenBank/DDBJ whole genome shotgun (WGS) entry which is preliminary data.</text>
</comment>
<evidence type="ECO:0000256" key="1">
    <source>
        <dbReference type="SAM" id="MobiDB-lite"/>
    </source>
</evidence>
<feature type="region of interest" description="Disordered" evidence="1">
    <location>
        <begin position="153"/>
        <end position="223"/>
    </location>
</feature>